<comment type="caution">
    <text evidence="3">The sequence shown here is derived from an EMBL/GenBank/DDBJ whole genome shotgun (WGS) entry which is preliminary data.</text>
</comment>
<evidence type="ECO:0000256" key="2">
    <source>
        <dbReference type="SAM" id="SignalP"/>
    </source>
</evidence>
<feature type="transmembrane region" description="Helical" evidence="1">
    <location>
        <begin position="230"/>
        <end position="252"/>
    </location>
</feature>
<keyword evidence="1" id="KW-0472">Membrane</keyword>
<feature type="transmembrane region" description="Helical" evidence="1">
    <location>
        <begin position="86"/>
        <end position="105"/>
    </location>
</feature>
<name>A0A7V6A2F5_9BACT</name>
<reference evidence="3" key="1">
    <citation type="journal article" date="2020" name="mSystems">
        <title>Genome- and Community-Level Interaction Insights into Carbon Utilization and Element Cycling Functions of Hydrothermarchaeota in Hydrothermal Sediment.</title>
        <authorList>
            <person name="Zhou Z."/>
            <person name="Liu Y."/>
            <person name="Xu W."/>
            <person name="Pan J."/>
            <person name="Luo Z.H."/>
            <person name="Li M."/>
        </authorList>
    </citation>
    <scope>NUCLEOTIDE SEQUENCE [LARGE SCALE GENOMIC DNA]</scope>
    <source>
        <strain evidence="3">SpSt-767</strain>
    </source>
</reference>
<dbReference type="InterPro" id="IPR019088">
    <property type="entry name" value="CHP02186-rel_TM"/>
</dbReference>
<keyword evidence="1" id="KW-0812">Transmembrane</keyword>
<dbReference type="Pfam" id="PF09608">
    <property type="entry name" value="Alph_Pro_TM"/>
    <property type="match status" value="1"/>
</dbReference>
<feature type="chain" id="PRO_5030639211" description="Transmembrane protein (Alph_Pro_TM)" evidence="2">
    <location>
        <begin position="30"/>
        <end position="258"/>
    </location>
</feature>
<organism evidence="3">
    <name type="scientific">Desulfobacca acetoxidans</name>
    <dbReference type="NCBI Taxonomy" id="60893"/>
    <lineage>
        <taxon>Bacteria</taxon>
        <taxon>Pseudomonadati</taxon>
        <taxon>Thermodesulfobacteriota</taxon>
        <taxon>Desulfobaccia</taxon>
        <taxon>Desulfobaccales</taxon>
        <taxon>Desulfobaccaceae</taxon>
        <taxon>Desulfobacca</taxon>
    </lineage>
</organism>
<feature type="signal peptide" evidence="2">
    <location>
        <begin position="1"/>
        <end position="29"/>
    </location>
</feature>
<dbReference type="AlphaFoldDB" id="A0A7V6A2F5"/>
<keyword evidence="2" id="KW-0732">Signal</keyword>
<gene>
    <name evidence="3" type="ORF">ENV52_04280</name>
</gene>
<dbReference type="EMBL" id="DTGR01000066">
    <property type="protein sequence ID" value="HHS28900.1"/>
    <property type="molecule type" value="Genomic_DNA"/>
</dbReference>
<keyword evidence="1" id="KW-1133">Transmembrane helix</keyword>
<accession>A0A7V6A2F5</accession>
<sequence>MRSLAWRWLTMAWCLPVLLVLGLAGGAEAEPATLQVSPDVVEISSFYQGRNVVVTGTMPEGLGAVVEVTGPSTEEHLMRKGRRGPLWMNVGAISVTGAPSIYLVLSSAPDLLKNQGASSWGFPSLIKNLRLSGDLKPDEHIMFKQQFLELKESQKLYASIPGGLAVFPAEDGRQKITGNFWLPANIKPDTYKVCLTTVKDGQTVDRVCTDLAVQMVGFPAFLMTMAYEHAALYGLLAIVIAIVVGAIMGYLFKGGGGH</sequence>
<evidence type="ECO:0000256" key="1">
    <source>
        <dbReference type="SAM" id="Phobius"/>
    </source>
</evidence>
<evidence type="ECO:0000313" key="3">
    <source>
        <dbReference type="EMBL" id="HHS28900.1"/>
    </source>
</evidence>
<evidence type="ECO:0008006" key="4">
    <source>
        <dbReference type="Google" id="ProtNLM"/>
    </source>
</evidence>
<protein>
    <recommendedName>
        <fullName evidence="4">Transmembrane protein (Alph_Pro_TM)</fullName>
    </recommendedName>
</protein>
<proteinExistence type="predicted"/>